<evidence type="ECO:0000313" key="2">
    <source>
        <dbReference type="EMBL" id="MDN4522185.1"/>
    </source>
</evidence>
<sequence>MAPSSQATTVLDGLPSIRSWQEDFYRDLHRHPELSHQEHRTAGKVVDTLTAAGYRVHDGIGGTGVIGILENGPGPTVLLRADMDALPVLEDTGLPYASTERATDPNGHEVPVTHACGHDLHVTALLGAARLLADGRGSWGGTLVGLFQPAEETGDGARGMVADGLAKLLPHVDVCLGQHVMPFPAGTIGMHAGPFMASADSMRVTVYGRGSHGSMPQASVDPVVLAAMIVVRLQTVVSREVSPVEPVVLTVGSITSGSMSNVIPDRAVLQLNIRTFNDDTRTDVLEAVRRIVTAECAASRSPRDPEFELSDRFPVTDNDIATTERVTHAFSEMFGERCVELPQGVGSEDFSEIPRALGVPYTYWGVGCVDPDAYRSAAEAGSVNQDIAVNHSPRFAPVIQPTLDTATQALVAAAMTWLSPT</sequence>
<dbReference type="NCBIfam" id="TIGR01891">
    <property type="entry name" value="amidohydrolases"/>
    <property type="match status" value="1"/>
</dbReference>
<reference evidence="2" key="1">
    <citation type="submission" date="2023-07" db="EMBL/GenBank/DDBJ databases">
        <title>Degradation of tert-butanol by M. austroafricanum TBA100.</title>
        <authorList>
            <person name="Helbich S."/>
            <person name="Vainshtein Y."/>
        </authorList>
    </citation>
    <scope>NUCLEOTIDE SEQUENCE</scope>
    <source>
        <strain evidence="2">TBA100</strain>
    </source>
</reference>
<dbReference type="PIRSF" id="PIRSF005962">
    <property type="entry name" value="Pept_M20D_amidohydro"/>
    <property type="match status" value="1"/>
</dbReference>
<feature type="domain" description="Peptidase M20 dimerisation" evidence="1">
    <location>
        <begin position="200"/>
        <end position="297"/>
    </location>
</feature>
<keyword evidence="3" id="KW-1185">Reference proteome</keyword>
<gene>
    <name evidence="2" type="ORF">QYF68_30840</name>
</gene>
<dbReference type="Proteomes" id="UP001172687">
    <property type="component" value="Unassembled WGS sequence"/>
</dbReference>
<dbReference type="PANTHER" id="PTHR11014">
    <property type="entry name" value="PEPTIDASE M20 FAMILY MEMBER"/>
    <property type="match status" value="1"/>
</dbReference>
<evidence type="ECO:0000313" key="3">
    <source>
        <dbReference type="Proteomes" id="UP001172687"/>
    </source>
</evidence>
<dbReference type="SUPFAM" id="SSF55031">
    <property type="entry name" value="Bacterial exopeptidase dimerisation domain"/>
    <property type="match status" value="1"/>
</dbReference>
<accession>A0ABT8HNR7</accession>
<dbReference type="Pfam" id="PF01546">
    <property type="entry name" value="Peptidase_M20"/>
    <property type="match status" value="1"/>
</dbReference>
<protein>
    <submittedName>
        <fullName evidence="2">Amidohydrolase</fullName>
    </submittedName>
</protein>
<evidence type="ECO:0000259" key="1">
    <source>
        <dbReference type="Pfam" id="PF07687"/>
    </source>
</evidence>
<dbReference type="InterPro" id="IPR002933">
    <property type="entry name" value="Peptidase_M20"/>
</dbReference>
<comment type="caution">
    <text evidence="2">The sequence shown here is derived from an EMBL/GenBank/DDBJ whole genome shotgun (WGS) entry which is preliminary data.</text>
</comment>
<dbReference type="Pfam" id="PF07687">
    <property type="entry name" value="M20_dimer"/>
    <property type="match status" value="1"/>
</dbReference>
<dbReference type="InterPro" id="IPR036264">
    <property type="entry name" value="Bact_exopeptidase_dim_dom"/>
</dbReference>
<name>A0ABT8HNR7_MYCAO</name>
<organism evidence="2 3">
    <name type="scientific">Mycolicibacterium austroafricanum</name>
    <name type="common">Mycobacterium austroafricanum</name>
    <dbReference type="NCBI Taxonomy" id="39687"/>
    <lineage>
        <taxon>Bacteria</taxon>
        <taxon>Bacillati</taxon>
        <taxon>Actinomycetota</taxon>
        <taxon>Actinomycetes</taxon>
        <taxon>Mycobacteriales</taxon>
        <taxon>Mycobacteriaceae</taxon>
        <taxon>Mycolicibacterium</taxon>
    </lineage>
</organism>
<dbReference type="PANTHER" id="PTHR11014:SF63">
    <property type="entry name" value="METALLOPEPTIDASE, PUTATIVE (AFU_ORTHOLOGUE AFUA_6G09600)-RELATED"/>
    <property type="match status" value="1"/>
</dbReference>
<dbReference type="Gene3D" id="3.40.630.10">
    <property type="entry name" value="Zn peptidases"/>
    <property type="match status" value="1"/>
</dbReference>
<dbReference type="InterPro" id="IPR011650">
    <property type="entry name" value="Peptidase_M20_dimer"/>
</dbReference>
<dbReference type="InterPro" id="IPR017439">
    <property type="entry name" value="Amidohydrolase"/>
</dbReference>
<dbReference type="Gene3D" id="3.30.70.360">
    <property type="match status" value="1"/>
</dbReference>
<dbReference type="SUPFAM" id="SSF53187">
    <property type="entry name" value="Zn-dependent exopeptidases"/>
    <property type="match status" value="1"/>
</dbReference>
<proteinExistence type="predicted"/>
<dbReference type="RefSeq" id="WP_208673714.1">
    <property type="nucleotide sequence ID" value="NZ_CP070380.1"/>
</dbReference>
<dbReference type="EMBL" id="JAUHTC010000098">
    <property type="protein sequence ID" value="MDN4522185.1"/>
    <property type="molecule type" value="Genomic_DNA"/>
</dbReference>